<proteinExistence type="predicted"/>
<gene>
    <name evidence="1" type="ORF">KY290_036319</name>
</gene>
<keyword evidence="2" id="KW-1185">Reference proteome</keyword>
<sequence length="168" mass="18300">MIISSESQRVTPGSYSGRDLGVSIALYVGKDQRQYTSEGSYSGGDAGTISHTSVGAYSGGDVGASTSTALYANIGHQQSTLYKPKRDYTLLCAVCKLKGHTKETCYRVVGYSPDYKFRKKSGNNANRMANVNVVDNDAIWSNSQAIEQGELCDSSSQSRRYESLIFYQ</sequence>
<organism evidence="1 2">
    <name type="scientific">Solanum tuberosum</name>
    <name type="common">Potato</name>
    <dbReference type="NCBI Taxonomy" id="4113"/>
    <lineage>
        <taxon>Eukaryota</taxon>
        <taxon>Viridiplantae</taxon>
        <taxon>Streptophyta</taxon>
        <taxon>Embryophyta</taxon>
        <taxon>Tracheophyta</taxon>
        <taxon>Spermatophyta</taxon>
        <taxon>Magnoliopsida</taxon>
        <taxon>eudicotyledons</taxon>
        <taxon>Gunneridae</taxon>
        <taxon>Pentapetalae</taxon>
        <taxon>asterids</taxon>
        <taxon>lamiids</taxon>
        <taxon>Solanales</taxon>
        <taxon>Solanaceae</taxon>
        <taxon>Solanoideae</taxon>
        <taxon>Solaneae</taxon>
        <taxon>Solanum</taxon>
    </lineage>
</organism>
<name>A0ABQ7TU37_SOLTU</name>
<accession>A0ABQ7TU37</accession>
<dbReference type="Proteomes" id="UP000826656">
    <property type="component" value="Unassembled WGS sequence"/>
</dbReference>
<reference evidence="1 2" key="1">
    <citation type="journal article" date="2021" name="bioRxiv">
        <title>Chromosome-scale and haplotype-resolved genome assembly of a tetraploid potato cultivar.</title>
        <authorList>
            <person name="Sun H."/>
            <person name="Jiao W.-B."/>
            <person name="Krause K."/>
            <person name="Campoy J.A."/>
            <person name="Goel M."/>
            <person name="Folz-Donahue K."/>
            <person name="Kukat C."/>
            <person name="Huettel B."/>
            <person name="Schneeberger K."/>
        </authorList>
    </citation>
    <scope>NUCLEOTIDE SEQUENCE [LARGE SCALE GENOMIC DNA]</scope>
    <source>
        <strain evidence="1">SolTubOtavaFocal</strain>
        <tissue evidence="1">Leaves</tissue>
    </source>
</reference>
<comment type="caution">
    <text evidence="1">The sequence shown here is derived from an EMBL/GenBank/DDBJ whole genome shotgun (WGS) entry which is preliminary data.</text>
</comment>
<evidence type="ECO:0000313" key="1">
    <source>
        <dbReference type="EMBL" id="KAH0737614.1"/>
    </source>
</evidence>
<evidence type="ECO:0000313" key="2">
    <source>
        <dbReference type="Proteomes" id="UP000826656"/>
    </source>
</evidence>
<dbReference type="EMBL" id="JAIVGD010000028">
    <property type="protein sequence ID" value="KAH0737614.1"/>
    <property type="molecule type" value="Genomic_DNA"/>
</dbReference>
<protein>
    <submittedName>
        <fullName evidence="1">Uncharacterized protein</fullName>
    </submittedName>
</protein>